<keyword evidence="2" id="KW-1185">Reference proteome</keyword>
<reference evidence="1 2" key="1">
    <citation type="submission" date="2017-03" db="EMBL/GenBank/DDBJ databases">
        <title>Complete genome sequence of Candidatus 'Thiodictyon syntrophicum' sp. nov. strain Cad16T, a photolithoautotroph purple sulfur bacterium isolated from an alpine meromictic lake.</title>
        <authorList>
            <person name="Luedin S.M."/>
            <person name="Pothier J.F."/>
            <person name="Danza F."/>
            <person name="Storelli N."/>
            <person name="Wittwer M."/>
            <person name="Tonolla M."/>
        </authorList>
    </citation>
    <scope>NUCLEOTIDE SEQUENCE [LARGE SCALE GENOMIC DNA]</scope>
    <source>
        <strain evidence="1 2">Cad16T</strain>
    </source>
</reference>
<dbReference type="InterPro" id="IPR011989">
    <property type="entry name" value="ARM-like"/>
</dbReference>
<dbReference type="EMBL" id="CP020370">
    <property type="protein sequence ID" value="AUB83995.1"/>
    <property type="molecule type" value="Genomic_DNA"/>
</dbReference>
<protein>
    <recommendedName>
        <fullName evidence="3">PBS lyase</fullName>
    </recommendedName>
</protein>
<dbReference type="Gene3D" id="1.25.10.10">
    <property type="entry name" value="Leucine-rich Repeat Variant"/>
    <property type="match status" value="1"/>
</dbReference>
<dbReference type="AlphaFoldDB" id="A0A2K8UEN5"/>
<proteinExistence type="predicted"/>
<organism evidence="1 2">
    <name type="scientific">Candidatus Thiodictyon syntrophicum</name>
    <dbReference type="NCBI Taxonomy" id="1166950"/>
    <lineage>
        <taxon>Bacteria</taxon>
        <taxon>Pseudomonadati</taxon>
        <taxon>Pseudomonadota</taxon>
        <taxon>Gammaproteobacteria</taxon>
        <taxon>Chromatiales</taxon>
        <taxon>Chromatiaceae</taxon>
        <taxon>Thiodictyon</taxon>
    </lineage>
</organism>
<sequence>MHLDCRVEETLGEALRVFQPAIWQRDCQAVLRIEQAPDIEATLDLTPGAMGLADLAWAKRMRQFGPDAADTIAARIKGDWLSAYPKDRSGIQERLIGALRWCDDRGVAALLSCWESLDDYGRSLAAMVLGLLGAHQSADRLWACYQTTRSAAKDLFVGPLWGLIDLGDNRAADALVELLDDQREYYEKYGFVSRVGDHRVVLPLVFELLRGVEEIKPDVMWALTGVAHRLGRDVLHQQMTGDSDAQESHSGNVELLIDRLFQYSQGDVERHFETFYTKDAGSLLALAKGQSLIA</sequence>
<evidence type="ECO:0000313" key="2">
    <source>
        <dbReference type="Proteomes" id="UP000232638"/>
    </source>
</evidence>
<name>A0A2K8UEN5_9GAMM</name>
<accession>A0A2K8UEN5</accession>
<evidence type="ECO:0008006" key="3">
    <source>
        <dbReference type="Google" id="ProtNLM"/>
    </source>
</evidence>
<evidence type="ECO:0000313" key="1">
    <source>
        <dbReference type="EMBL" id="AUB83995.1"/>
    </source>
</evidence>
<dbReference type="Proteomes" id="UP000232638">
    <property type="component" value="Chromosome"/>
</dbReference>
<dbReference type="KEGG" id="tsy:THSYN_25710"/>
<gene>
    <name evidence="1" type="ORF">THSYN_25710</name>
</gene>